<dbReference type="GO" id="GO:0005829">
    <property type="term" value="C:cytosol"/>
    <property type="evidence" value="ECO:0007669"/>
    <property type="project" value="TreeGrafter"/>
</dbReference>
<dbReference type="AlphaFoldDB" id="A0A4R6SKN7"/>
<dbReference type="CDD" id="cd03443">
    <property type="entry name" value="PaaI_thioesterase"/>
    <property type="match status" value="1"/>
</dbReference>
<feature type="domain" description="Thioesterase" evidence="3">
    <location>
        <begin position="46"/>
        <end position="121"/>
    </location>
</feature>
<dbReference type="InterPro" id="IPR003736">
    <property type="entry name" value="PAAI_dom"/>
</dbReference>
<keyword evidence="5" id="KW-1185">Reference proteome</keyword>
<comment type="similarity">
    <text evidence="1">Belongs to the thioesterase PaaI family.</text>
</comment>
<keyword evidence="2" id="KW-0378">Hydrolase</keyword>
<dbReference type="InterPro" id="IPR029069">
    <property type="entry name" value="HotDog_dom_sf"/>
</dbReference>
<dbReference type="PANTHER" id="PTHR43240">
    <property type="entry name" value="1,4-DIHYDROXY-2-NAPHTHOYL-COA THIOESTERASE 1"/>
    <property type="match status" value="1"/>
</dbReference>
<evidence type="ECO:0000256" key="1">
    <source>
        <dbReference type="ARBA" id="ARBA00008324"/>
    </source>
</evidence>
<dbReference type="GO" id="GO:0061522">
    <property type="term" value="F:1,4-dihydroxy-2-naphthoyl-CoA thioesterase activity"/>
    <property type="evidence" value="ECO:0007669"/>
    <property type="project" value="TreeGrafter"/>
</dbReference>
<proteinExistence type="inferred from homology"/>
<reference evidence="4 5" key="1">
    <citation type="submission" date="2019-03" db="EMBL/GenBank/DDBJ databases">
        <title>Genomic Encyclopedia of Type Strains, Phase IV (KMG-IV): sequencing the most valuable type-strain genomes for metagenomic binning, comparative biology and taxonomic classification.</title>
        <authorList>
            <person name="Goeker M."/>
        </authorList>
    </citation>
    <scope>NUCLEOTIDE SEQUENCE [LARGE SCALE GENOMIC DNA]</scope>
    <source>
        <strain evidence="4 5">DSM 45361</strain>
    </source>
</reference>
<dbReference type="NCBIfam" id="TIGR00369">
    <property type="entry name" value="unchar_dom_1"/>
    <property type="match status" value="1"/>
</dbReference>
<dbReference type="PANTHER" id="PTHR43240:SF5">
    <property type="entry name" value="1,4-DIHYDROXY-2-NAPHTHOYL-COA THIOESTERASE 1"/>
    <property type="match status" value="1"/>
</dbReference>
<evidence type="ECO:0000256" key="2">
    <source>
        <dbReference type="ARBA" id="ARBA00022801"/>
    </source>
</evidence>
<dbReference type="Proteomes" id="UP000295444">
    <property type="component" value="Unassembled WGS sequence"/>
</dbReference>
<dbReference type="SUPFAM" id="SSF54637">
    <property type="entry name" value="Thioesterase/thiol ester dehydrase-isomerase"/>
    <property type="match status" value="1"/>
</dbReference>
<dbReference type="Pfam" id="PF03061">
    <property type="entry name" value="4HBT"/>
    <property type="match status" value="1"/>
</dbReference>
<name>A0A4R6SKN7_LABRH</name>
<accession>A0A4R6SKN7</accession>
<evidence type="ECO:0000313" key="5">
    <source>
        <dbReference type="Proteomes" id="UP000295444"/>
    </source>
</evidence>
<organism evidence="4 5">
    <name type="scientific">Labedaea rhizosphaerae</name>
    <dbReference type="NCBI Taxonomy" id="598644"/>
    <lineage>
        <taxon>Bacteria</taxon>
        <taxon>Bacillati</taxon>
        <taxon>Actinomycetota</taxon>
        <taxon>Actinomycetes</taxon>
        <taxon>Pseudonocardiales</taxon>
        <taxon>Pseudonocardiaceae</taxon>
        <taxon>Labedaea</taxon>
    </lineage>
</organism>
<evidence type="ECO:0000313" key="4">
    <source>
        <dbReference type="EMBL" id="TDQ04487.1"/>
    </source>
</evidence>
<comment type="caution">
    <text evidence="4">The sequence shown here is derived from an EMBL/GenBank/DDBJ whole genome shotgun (WGS) entry which is preliminary data.</text>
</comment>
<dbReference type="InterPro" id="IPR006683">
    <property type="entry name" value="Thioestr_dom"/>
</dbReference>
<sequence length="132" mass="13843">MDAQATEMVHKTMPYTATLGIEVLRSEPAETRSRLAWAANLCTAAGALHGGALMSVADANGGLCAFLNLPEGSSGTTTIESKTNFLRAVRDGHVTAVSRPLHVGRRIVVVETDLLDDAGTLVGRVTQTQAVL</sequence>
<dbReference type="Gene3D" id="3.10.129.10">
    <property type="entry name" value="Hotdog Thioesterase"/>
    <property type="match status" value="1"/>
</dbReference>
<protein>
    <submittedName>
        <fullName evidence="4">Uncharacterized protein (TIGR00369 family)</fullName>
    </submittedName>
</protein>
<gene>
    <name evidence="4" type="ORF">EV186_101439</name>
</gene>
<evidence type="ECO:0000259" key="3">
    <source>
        <dbReference type="Pfam" id="PF03061"/>
    </source>
</evidence>
<dbReference type="EMBL" id="SNXZ01000001">
    <property type="protein sequence ID" value="TDQ04487.1"/>
    <property type="molecule type" value="Genomic_DNA"/>
</dbReference>